<keyword evidence="6 7" id="KW-0472">Membrane</keyword>
<feature type="domain" description="ABC transmembrane type-1" evidence="8">
    <location>
        <begin position="57"/>
        <end position="248"/>
    </location>
</feature>
<keyword evidence="3" id="KW-1003">Cell membrane</keyword>
<keyword evidence="5 7" id="KW-1133">Transmembrane helix</keyword>
<evidence type="ECO:0000256" key="1">
    <source>
        <dbReference type="ARBA" id="ARBA00004651"/>
    </source>
</evidence>
<dbReference type="AlphaFoldDB" id="A0A2A6FQ80"/>
<feature type="transmembrane region" description="Helical" evidence="7">
    <location>
        <begin position="125"/>
        <end position="148"/>
    </location>
</feature>
<sequence length="262" mass="28762">MFETRSLRARLFLQFGVTIAAVPFLIPIYTMVSRSFAGGGWGNYAAVIGVPGFLQFFLNSAIVAGGSIILIYLATMTAAFGFSKLRVWRKEVLFWMMMVALTLPEIVLIAPLYATAVQLGLLGTFWSVILPIAALQIPFTVLITRGYVDGIPDTLFEAARLDGAGTFRVFWSILVPLSRSMAVALIVLVLINAWNSYLLPKVFLSSDDMGVVTLLPDFFRRQYNDDIPKILAAAVVTAIPTIVTYVALQKHFERGMAAGAIR</sequence>
<dbReference type="EMBL" id="NAEP01000045">
    <property type="protein sequence ID" value="PDQ34837.1"/>
    <property type="molecule type" value="Genomic_DNA"/>
</dbReference>
<feature type="transmembrane region" description="Helical" evidence="7">
    <location>
        <begin position="12"/>
        <end position="32"/>
    </location>
</feature>
<feature type="transmembrane region" description="Helical" evidence="7">
    <location>
        <begin position="169"/>
        <end position="194"/>
    </location>
</feature>
<evidence type="ECO:0000256" key="4">
    <source>
        <dbReference type="ARBA" id="ARBA00022692"/>
    </source>
</evidence>
<comment type="caution">
    <text evidence="9">The sequence shown here is derived from an EMBL/GenBank/DDBJ whole genome shotgun (WGS) entry which is preliminary data.</text>
</comment>
<dbReference type="InterPro" id="IPR000515">
    <property type="entry name" value="MetI-like"/>
</dbReference>
<dbReference type="InterPro" id="IPR035906">
    <property type="entry name" value="MetI-like_sf"/>
</dbReference>
<proteinExistence type="inferred from homology"/>
<dbReference type="CDD" id="cd06261">
    <property type="entry name" value="TM_PBP2"/>
    <property type="match status" value="1"/>
</dbReference>
<evidence type="ECO:0000256" key="7">
    <source>
        <dbReference type="RuleBase" id="RU363032"/>
    </source>
</evidence>
<evidence type="ECO:0000259" key="8">
    <source>
        <dbReference type="PROSITE" id="PS50928"/>
    </source>
</evidence>
<evidence type="ECO:0000313" key="9">
    <source>
        <dbReference type="EMBL" id="PDQ34837.1"/>
    </source>
</evidence>
<accession>A0A2A6FQ80</accession>
<dbReference type="SUPFAM" id="SSF161098">
    <property type="entry name" value="MetI-like"/>
    <property type="match status" value="1"/>
</dbReference>
<dbReference type="Proteomes" id="UP000219994">
    <property type="component" value="Unassembled WGS sequence"/>
</dbReference>
<dbReference type="GO" id="GO:0055085">
    <property type="term" value="P:transmembrane transport"/>
    <property type="evidence" value="ECO:0007669"/>
    <property type="project" value="InterPro"/>
</dbReference>
<evidence type="ECO:0000313" key="10">
    <source>
        <dbReference type="Proteomes" id="UP000219994"/>
    </source>
</evidence>
<evidence type="ECO:0000256" key="3">
    <source>
        <dbReference type="ARBA" id="ARBA00022475"/>
    </source>
</evidence>
<feature type="transmembrane region" description="Helical" evidence="7">
    <location>
        <begin position="52"/>
        <end position="80"/>
    </location>
</feature>
<dbReference type="Pfam" id="PF00528">
    <property type="entry name" value="BPD_transp_1"/>
    <property type="match status" value="1"/>
</dbReference>
<keyword evidence="2 7" id="KW-0813">Transport</keyword>
<organism evidence="9 10">
    <name type="scientific">Candidatus Lumbricidiphila eiseniae</name>
    <dbReference type="NCBI Taxonomy" id="1969409"/>
    <lineage>
        <taxon>Bacteria</taxon>
        <taxon>Bacillati</taxon>
        <taxon>Actinomycetota</taxon>
        <taxon>Actinomycetes</taxon>
        <taxon>Micrococcales</taxon>
        <taxon>Microbacteriaceae</taxon>
        <taxon>Candidatus Lumbricidiphila</taxon>
    </lineage>
</organism>
<protein>
    <submittedName>
        <fullName evidence="9">Sugar ABC transporter permease</fullName>
    </submittedName>
</protein>
<reference evidence="10" key="1">
    <citation type="submission" date="2017-03" db="EMBL/GenBank/DDBJ databases">
        <authorList>
            <person name="Lund M.B."/>
        </authorList>
    </citation>
    <scope>NUCLEOTIDE SEQUENCE [LARGE SCALE GENOMIC DNA]</scope>
</reference>
<name>A0A2A6FQ80_9MICO</name>
<dbReference type="PANTHER" id="PTHR43744:SF12">
    <property type="entry name" value="ABC TRANSPORTER PERMEASE PROTEIN MG189-RELATED"/>
    <property type="match status" value="1"/>
</dbReference>
<dbReference type="GO" id="GO:0005886">
    <property type="term" value="C:plasma membrane"/>
    <property type="evidence" value="ECO:0007669"/>
    <property type="project" value="UniProtKB-SubCell"/>
</dbReference>
<evidence type="ECO:0000256" key="5">
    <source>
        <dbReference type="ARBA" id="ARBA00022989"/>
    </source>
</evidence>
<gene>
    <name evidence="9" type="ORF">B5766_09575</name>
</gene>
<feature type="transmembrane region" description="Helical" evidence="7">
    <location>
        <begin position="92"/>
        <end position="113"/>
    </location>
</feature>
<comment type="subcellular location">
    <subcellularLocation>
        <location evidence="1 7">Cell membrane</location>
        <topology evidence="1 7">Multi-pass membrane protein</topology>
    </subcellularLocation>
</comment>
<feature type="transmembrane region" description="Helical" evidence="7">
    <location>
        <begin position="230"/>
        <end position="248"/>
    </location>
</feature>
<evidence type="ECO:0000256" key="6">
    <source>
        <dbReference type="ARBA" id="ARBA00023136"/>
    </source>
</evidence>
<dbReference type="Gene3D" id="1.10.3720.10">
    <property type="entry name" value="MetI-like"/>
    <property type="match status" value="1"/>
</dbReference>
<comment type="similarity">
    <text evidence="7">Belongs to the binding-protein-dependent transport system permease family.</text>
</comment>
<evidence type="ECO:0000256" key="2">
    <source>
        <dbReference type="ARBA" id="ARBA00022448"/>
    </source>
</evidence>
<keyword evidence="4 7" id="KW-0812">Transmembrane</keyword>
<dbReference type="PANTHER" id="PTHR43744">
    <property type="entry name" value="ABC TRANSPORTER PERMEASE PROTEIN MG189-RELATED-RELATED"/>
    <property type="match status" value="1"/>
</dbReference>
<dbReference type="PROSITE" id="PS50928">
    <property type="entry name" value="ABC_TM1"/>
    <property type="match status" value="1"/>
</dbReference>